<sequence>MACLNRPRLIDPSFPPELLLKTIEYLPFDNGAIISALSNTHPLLRSLVHEYERSMTQNYIRRELPHAPSDFPCEPTERGYTWLQECIKKYDVVDETMARLTSDQNCFALYKHNTAVVYTGMLLLYHVASIEPHAAKLDFLKSLPLDPLTAIYLAVHNSTLTARYHSYDSILHQKIYGRFMDANTLSLRSDIEFAFSEGCLHLGPSFIHAMLYAPATAEPTLLNLYHDHVINDWDVSTFDEMQVKPPVTQGPLRNPGEEARSAWTIMLERMSELVKCPLEEVRSRIEEDCDDIGHSLTFLNLAGRRRLMEGKDLEYVD</sequence>
<dbReference type="OrthoDB" id="5372859at2759"/>
<keyword evidence="2" id="KW-1185">Reference proteome</keyword>
<gene>
    <name evidence="1" type="ORF">P280DRAFT_86577</name>
</gene>
<evidence type="ECO:0000313" key="2">
    <source>
        <dbReference type="Proteomes" id="UP000799753"/>
    </source>
</evidence>
<evidence type="ECO:0000313" key="1">
    <source>
        <dbReference type="EMBL" id="KAF2637960.1"/>
    </source>
</evidence>
<name>A0A6A6RRH9_9PLEO</name>
<dbReference type="AlphaFoldDB" id="A0A6A6RRH9"/>
<proteinExistence type="predicted"/>
<accession>A0A6A6RRH9</accession>
<organism evidence="1 2">
    <name type="scientific">Massarina eburnea CBS 473.64</name>
    <dbReference type="NCBI Taxonomy" id="1395130"/>
    <lineage>
        <taxon>Eukaryota</taxon>
        <taxon>Fungi</taxon>
        <taxon>Dikarya</taxon>
        <taxon>Ascomycota</taxon>
        <taxon>Pezizomycotina</taxon>
        <taxon>Dothideomycetes</taxon>
        <taxon>Pleosporomycetidae</taxon>
        <taxon>Pleosporales</taxon>
        <taxon>Massarineae</taxon>
        <taxon>Massarinaceae</taxon>
        <taxon>Massarina</taxon>
    </lineage>
</organism>
<reference evidence="1" key="1">
    <citation type="journal article" date="2020" name="Stud. Mycol.">
        <title>101 Dothideomycetes genomes: a test case for predicting lifestyles and emergence of pathogens.</title>
        <authorList>
            <person name="Haridas S."/>
            <person name="Albert R."/>
            <person name="Binder M."/>
            <person name="Bloem J."/>
            <person name="Labutti K."/>
            <person name="Salamov A."/>
            <person name="Andreopoulos B."/>
            <person name="Baker S."/>
            <person name="Barry K."/>
            <person name="Bills G."/>
            <person name="Bluhm B."/>
            <person name="Cannon C."/>
            <person name="Castanera R."/>
            <person name="Culley D."/>
            <person name="Daum C."/>
            <person name="Ezra D."/>
            <person name="Gonzalez J."/>
            <person name="Henrissat B."/>
            <person name="Kuo A."/>
            <person name="Liang C."/>
            <person name="Lipzen A."/>
            <person name="Lutzoni F."/>
            <person name="Magnuson J."/>
            <person name="Mondo S."/>
            <person name="Nolan M."/>
            <person name="Ohm R."/>
            <person name="Pangilinan J."/>
            <person name="Park H.-J."/>
            <person name="Ramirez L."/>
            <person name="Alfaro M."/>
            <person name="Sun H."/>
            <person name="Tritt A."/>
            <person name="Yoshinaga Y."/>
            <person name="Zwiers L.-H."/>
            <person name="Turgeon B."/>
            <person name="Goodwin S."/>
            <person name="Spatafora J."/>
            <person name="Crous P."/>
            <person name="Grigoriev I."/>
        </authorList>
    </citation>
    <scope>NUCLEOTIDE SEQUENCE</scope>
    <source>
        <strain evidence="1">CBS 473.64</strain>
    </source>
</reference>
<protein>
    <submittedName>
        <fullName evidence="1">Uncharacterized protein</fullName>
    </submittedName>
</protein>
<dbReference type="Proteomes" id="UP000799753">
    <property type="component" value="Unassembled WGS sequence"/>
</dbReference>
<dbReference type="EMBL" id="MU006791">
    <property type="protein sequence ID" value="KAF2637960.1"/>
    <property type="molecule type" value="Genomic_DNA"/>
</dbReference>